<evidence type="ECO:0000256" key="1">
    <source>
        <dbReference type="SAM" id="MobiDB-lite"/>
    </source>
</evidence>
<organism evidence="2 3">
    <name type="scientific">Saguinus oedipus</name>
    <name type="common">Cotton-top tamarin</name>
    <name type="synonym">Oedipomidas oedipus</name>
    <dbReference type="NCBI Taxonomy" id="9490"/>
    <lineage>
        <taxon>Eukaryota</taxon>
        <taxon>Metazoa</taxon>
        <taxon>Chordata</taxon>
        <taxon>Craniata</taxon>
        <taxon>Vertebrata</taxon>
        <taxon>Euteleostomi</taxon>
        <taxon>Mammalia</taxon>
        <taxon>Eutheria</taxon>
        <taxon>Euarchontoglires</taxon>
        <taxon>Primates</taxon>
        <taxon>Haplorrhini</taxon>
        <taxon>Platyrrhini</taxon>
        <taxon>Cebidae</taxon>
        <taxon>Callitrichinae</taxon>
        <taxon>Saguinus</taxon>
    </lineage>
</organism>
<sequence length="244" mass="25352">MHQSLGHPLDPSPCALLGLIPLRPELTGLVSVGGLSRGCPAKPLLSPPPAHQAHQDQRQDQYQAEERRGAKEQPGKGQRHLAGPRAHRLLRLQRRPGCRAAGSSCCGRGRGRSRLAGEGKDSGEGGGGQGEGETDRGEGETGRGEGYAVIMGGPRPCPQGPLSPLSPWQSGPLLPAAAGATRPVGPLYLFSAAICVGAYSPRIYGPAGRSTRSGRRAWGPARPCLAGSGALASWCQRCRTSLGE</sequence>
<dbReference type="EMBL" id="JASSZA010000001">
    <property type="protein sequence ID" value="KAK2121054.1"/>
    <property type="molecule type" value="Genomic_DNA"/>
</dbReference>
<feature type="compositionally biased region" description="Basic and acidic residues" evidence="1">
    <location>
        <begin position="53"/>
        <end position="74"/>
    </location>
</feature>
<evidence type="ECO:0000313" key="2">
    <source>
        <dbReference type="EMBL" id="KAK2121054.1"/>
    </source>
</evidence>
<protein>
    <submittedName>
        <fullName evidence="2">Uncharacterized protein</fullName>
    </submittedName>
</protein>
<accession>A0ABQ9WHD1</accession>
<feature type="compositionally biased region" description="Basic residues" evidence="1">
    <location>
        <begin position="85"/>
        <end position="97"/>
    </location>
</feature>
<name>A0ABQ9WHD1_SAGOE</name>
<evidence type="ECO:0000313" key="3">
    <source>
        <dbReference type="Proteomes" id="UP001266305"/>
    </source>
</evidence>
<keyword evidence="3" id="KW-1185">Reference proteome</keyword>
<feature type="compositionally biased region" description="Basic and acidic residues" evidence="1">
    <location>
        <begin position="133"/>
        <end position="143"/>
    </location>
</feature>
<gene>
    <name evidence="2" type="ORF">P7K49_002440</name>
</gene>
<reference evidence="2 3" key="1">
    <citation type="submission" date="2023-05" db="EMBL/GenBank/DDBJ databases">
        <title>B98-5 Cell Line De Novo Hybrid Assembly: An Optical Mapping Approach.</title>
        <authorList>
            <person name="Kananen K."/>
            <person name="Auerbach J.A."/>
            <person name="Kautto E."/>
            <person name="Blachly J.S."/>
        </authorList>
    </citation>
    <scope>NUCLEOTIDE SEQUENCE [LARGE SCALE GENOMIC DNA]</scope>
    <source>
        <strain evidence="2">B95-8</strain>
        <tissue evidence="2">Cell line</tissue>
    </source>
</reference>
<proteinExistence type="predicted"/>
<comment type="caution">
    <text evidence="2">The sequence shown here is derived from an EMBL/GenBank/DDBJ whole genome shotgun (WGS) entry which is preliminary data.</text>
</comment>
<dbReference type="Proteomes" id="UP001266305">
    <property type="component" value="Unassembled WGS sequence"/>
</dbReference>
<feature type="region of interest" description="Disordered" evidence="1">
    <location>
        <begin position="40"/>
        <end position="166"/>
    </location>
</feature>
<feature type="compositionally biased region" description="Low complexity" evidence="1">
    <location>
        <begin position="98"/>
        <end position="107"/>
    </location>
</feature>